<keyword evidence="2" id="KW-0808">Transferase</keyword>
<dbReference type="SUPFAM" id="SSF47616">
    <property type="entry name" value="GST C-terminal domain-like"/>
    <property type="match status" value="1"/>
</dbReference>
<dbReference type="SFLD" id="SFLDS00019">
    <property type="entry name" value="Glutathione_Transferase_(cytos"/>
    <property type="match status" value="1"/>
</dbReference>
<dbReference type="PANTHER" id="PTHR43900">
    <property type="entry name" value="GLUTATHIONE S-TRANSFERASE RHO"/>
    <property type="match status" value="1"/>
</dbReference>
<dbReference type="SFLD" id="SFLDG00358">
    <property type="entry name" value="Main_(cytGST)"/>
    <property type="match status" value="1"/>
</dbReference>
<dbReference type="Pfam" id="PF13417">
    <property type="entry name" value="GST_N_3"/>
    <property type="match status" value="1"/>
</dbReference>
<keyword evidence="6" id="KW-1185">Reference proteome</keyword>
<dbReference type="PROSITE" id="PS50405">
    <property type="entry name" value="GST_CTER"/>
    <property type="match status" value="1"/>
</dbReference>
<accession>A0ABR4WSD6</accession>
<evidence type="ECO:0000313" key="5">
    <source>
        <dbReference type="EMBL" id="KGE77621.1"/>
    </source>
</evidence>
<dbReference type="Gene3D" id="3.40.30.10">
    <property type="entry name" value="Glutaredoxin"/>
    <property type="match status" value="1"/>
</dbReference>
<dbReference type="InterPro" id="IPR036249">
    <property type="entry name" value="Thioredoxin-like_sf"/>
</dbReference>
<organism evidence="5 6">
    <name type="scientific">Halomonas salina</name>
    <dbReference type="NCBI Taxonomy" id="42565"/>
    <lineage>
        <taxon>Bacteria</taxon>
        <taxon>Pseudomonadati</taxon>
        <taxon>Pseudomonadota</taxon>
        <taxon>Gammaproteobacteria</taxon>
        <taxon>Oceanospirillales</taxon>
        <taxon>Halomonadaceae</taxon>
        <taxon>Halomonas</taxon>
    </lineage>
</organism>
<evidence type="ECO:0000256" key="2">
    <source>
        <dbReference type="ARBA" id="ARBA00022679"/>
    </source>
</evidence>
<dbReference type="EMBL" id="JOKD01000034">
    <property type="protein sequence ID" value="KGE77621.1"/>
    <property type="molecule type" value="Genomic_DNA"/>
</dbReference>
<dbReference type="SUPFAM" id="SSF52833">
    <property type="entry name" value="Thioredoxin-like"/>
    <property type="match status" value="1"/>
</dbReference>
<evidence type="ECO:0000313" key="6">
    <source>
        <dbReference type="Proteomes" id="UP000029721"/>
    </source>
</evidence>
<name>A0ABR4WSD6_9GAMM</name>
<feature type="domain" description="GST C-terminal" evidence="4">
    <location>
        <begin position="90"/>
        <end position="221"/>
    </location>
</feature>
<proteinExistence type="predicted"/>
<dbReference type="Pfam" id="PF00043">
    <property type="entry name" value="GST_C"/>
    <property type="match status" value="1"/>
</dbReference>
<dbReference type="InterPro" id="IPR004046">
    <property type="entry name" value="GST_C"/>
</dbReference>
<dbReference type="Proteomes" id="UP000029721">
    <property type="component" value="Unassembled WGS sequence"/>
</dbReference>
<dbReference type="InterPro" id="IPR036282">
    <property type="entry name" value="Glutathione-S-Trfase_C_sf"/>
</dbReference>
<dbReference type="InterPro" id="IPR040079">
    <property type="entry name" value="Glutathione_S-Trfase"/>
</dbReference>
<dbReference type="InterPro" id="IPR004045">
    <property type="entry name" value="Glutathione_S-Trfase_N"/>
</dbReference>
<dbReference type="PANTHER" id="PTHR43900:SF3">
    <property type="entry name" value="GLUTATHIONE S-TRANSFERASE RHO"/>
    <property type="match status" value="1"/>
</dbReference>
<dbReference type="CDD" id="cd00299">
    <property type="entry name" value="GST_C_family"/>
    <property type="match status" value="1"/>
</dbReference>
<evidence type="ECO:0000259" key="3">
    <source>
        <dbReference type="PROSITE" id="PS50404"/>
    </source>
</evidence>
<dbReference type="PROSITE" id="PS50404">
    <property type="entry name" value="GST_NTER"/>
    <property type="match status" value="1"/>
</dbReference>
<feature type="domain" description="GST N-terminal" evidence="3">
    <location>
        <begin position="3"/>
        <end position="85"/>
    </location>
</feature>
<dbReference type="InterPro" id="IPR010987">
    <property type="entry name" value="Glutathione-S-Trfase_C-like"/>
</dbReference>
<gene>
    <name evidence="5" type="ORF">FP66_08730</name>
</gene>
<protein>
    <recommendedName>
        <fullName evidence="1">glutathione transferase</fullName>
        <ecNumber evidence="1">2.5.1.18</ecNumber>
    </recommendedName>
</protein>
<evidence type="ECO:0000256" key="1">
    <source>
        <dbReference type="ARBA" id="ARBA00012452"/>
    </source>
</evidence>
<sequence>MSASVHIVGPQFSTFVRSVQLCCEEKGVPYTLGMEANGQPVAMHSPEHLALHPYGKVPILLHGERRLAETPSICRYLDAAFDGAALQPDDPWERARVDQWAGLLAGYVDQALVRRYLLEFVFPKGEGGAVREEAVAAARPGVARALEVLEAPLAEGDYLVGGLFSVADAIAAPMLDYLAGLDDAEALLAASPRVQAYLERLKARPAAANVLVAPDLSVLSR</sequence>
<reference evidence="5 6" key="1">
    <citation type="submission" date="2014-06" db="EMBL/GenBank/DDBJ databases">
        <title>Draft genome sequence of an extremely salt tolerant bacteria Halomonas salina/CIFRI 1.</title>
        <authorList>
            <person name="Behera B.D."/>
            <person name="Meena D.K."/>
            <person name="Das P."/>
            <person name="Maharana J."/>
            <person name="Paria P."/>
            <person name="Sharma A.P."/>
            <person name="Shamsudheen K.V."/>
            <person name="Rijit J."/>
            <person name="Dixit V."/>
            <person name="Verma A."/>
            <person name="Scaria V."/>
            <person name="Sivasubbu S."/>
        </authorList>
    </citation>
    <scope>NUCLEOTIDE SEQUENCE [LARGE SCALE GENOMIC DNA]</scope>
    <source>
        <strain evidence="5 6">CIFRI 1</strain>
    </source>
</reference>
<dbReference type="RefSeq" id="WP_035597158.1">
    <property type="nucleotide sequence ID" value="NZ_JOKD01000034.1"/>
</dbReference>
<evidence type="ECO:0000259" key="4">
    <source>
        <dbReference type="PROSITE" id="PS50405"/>
    </source>
</evidence>
<comment type="caution">
    <text evidence="5">The sequence shown here is derived from an EMBL/GenBank/DDBJ whole genome shotgun (WGS) entry which is preliminary data.</text>
</comment>
<dbReference type="EC" id="2.5.1.18" evidence="1"/>
<dbReference type="Gene3D" id="1.20.1050.10">
    <property type="match status" value="1"/>
</dbReference>